<sequence>MPFLDLYLNGLCVMLAFALMGWIVSVFRQNVTHVDSMWSLFFLLASFAYVESFSAISARGLIALNLLTIWALRLSIYLTRRNWGPHEDHRYVAIRQNNAPHFKWTSLYIVFGLQAVLAWIISLPILGSINSSTPLNIIDIVGILLTVFGITWESIADWQLTKFKRMNTNQHKVLNNGVWRYSRHPNYFGECCVWWGFFLIALAGGAWWSLPSVILMTLLLLKVSGVALLEKDIAERRPEYLHYIKTTNSFIPGKPKS</sequence>
<evidence type="ECO:0000313" key="3">
    <source>
        <dbReference type="Proteomes" id="UP000297706"/>
    </source>
</evidence>
<evidence type="ECO:0000256" key="1">
    <source>
        <dbReference type="SAM" id="Phobius"/>
    </source>
</evidence>
<accession>A0A4Y9VRW3</accession>
<reference evidence="2 3" key="1">
    <citation type="submission" date="2018-02" db="EMBL/GenBank/DDBJ databases">
        <title>A novel lanthanide dependent methylotroph, Methylotenera sp. La3113.</title>
        <authorList>
            <person name="Lv H."/>
            <person name="Tani A."/>
        </authorList>
    </citation>
    <scope>NUCLEOTIDE SEQUENCE [LARGE SCALE GENOMIC DNA]</scope>
    <source>
        <strain evidence="2 3">La3113</strain>
    </source>
</reference>
<dbReference type="Proteomes" id="UP000297706">
    <property type="component" value="Unassembled WGS sequence"/>
</dbReference>
<name>A0A4Y9VRW3_9PROT</name>
<dbReference type="Gene3D" id="1.20.120.1630">
    <property type="match status" value="1"/>
</dbReference>
<dbReference type="PANTHER" id="PTHR32251:SF15">
    <property type="entry name" value="3-OXO-5-ALPHA-STEROID 4-DEHYDROGENASE (DUF1295)"/>
    <property type="match status" value="1"/>
</dbReference>
<dbReference type="AlphaFoldDB" id="A0A4Y9VRW3"/>
<evidence type="ECO:0000313" key="2">
    <source>
        <dbReference type="EMBL" id="TFW71836.1"/>
    </source>
</evidence>
<feature type="transmembrane region" description="Helical" evidence="1">
    <location>
        <begin position="6"/>
        <end position="27"/>
    </location>
</feature>
<dbReference type="InterPro" id="IPR010721">
    <property type="entry name" value="UstE-like"/>
</dbReference>
<feature type="transmembrane region" description="Helical" evidence="1">
    <location>
        <begin position="187"/>
        <end position="207"/>
    </location>
</feature>
<gene>
    <name evidence="2" type="ORF">C3Y98_07055</name>
</gene>
<proteinExistence type="predicted"/>
<dbReference type="RefSeq" id="WP_135277576.1">
    <property type="nucleotide sequence ID" value="NZ_PQVH01000008.1"/>
</dbReference>
<dbReference type="PROSITE" id="PS50244">
    <property type="entry name" value="S5A_REDUCTASE"/>
    <property type="match status" value="1"/>
</dbReference>
<comment type="caution">
    <text evidence="2">The sequence shown here is derived from an EMBL/GenBank/DDBJ whole genome shotgun (WGS) entry which is preliminary data.</text>
</comment>
<keyword evidence="1" id="KW-1133">Transmembrane helix</keyword>
<keyword evidence="1" id="KW-0812">Transmembrane</keyword>
<dbReference type="GO" id="GO:0016020">
    <property type="term" value="C:membrane"/>
    <property type="evidence" value="ECO:0007669"/>
    <property type="project" value="TreeGrafter"/>
</dbReference>
<dbReference type="EMBL" id="PQVH01000008">
    <property type="protein sequence ID" value="TFW71836.1"/>
    <property type="molecule type" value="Genomic_DNA"/>
</dbReference>
<keyword evidence="1" id="KW-0472">Membrane</keyword>
<dbReference type="Pfam" id="PF06966">
    <property type="entry name" value="DUF1295"/>
    <property type="match status" value="1"/>
</dbReference>
<organism evidence="2 3">
    <name type="scientific">Methylotenera oryzisoli</name>
    <dbReference type="NCBI Taxonomy" id="2080758"/>
    <lineage>
        <taxon>Bacteria</taxon>
        <taxon>Pseudomonadati</taxon>
        <taxon>Pseudomonadota</taxon>
        <taxon>Betaproteobacteria</taxon>
        <taxon>Nitrosomonadales</taxon>
        <taxon>Methylophilaceae</taxon>
        <taxon>Methylotenera</taxon>
    </lineage>
</organism>
<dbReference type="OrthoDB" id="9779233at2"/>
<feature type="transmembrane region" description="Helical" evidence="1">
    <location>
        <begin position="135"/>
        <end position="156"/>
    </location>
</feature>
<keyword evidence="3" id="KW-1185">Reference proteome</keyword>
<feature type="transmembrane region" description="Helical" evidence="1">
    <location>
        <begin position="107"/>
        <end position="129"/>
    </location>
</feature>
<dbReference type="PANTHER" id="PTHR32251">
    <property type="entry name" value="3-OXO-5-ALPHA-STEROID 4-DEHYDROGENASE"/>
    <property type="match status" value="1"/>
</dbReference>
<protein>
    <submittedName>
        <fullName evidence="2">Uncharacterized protein</fullName>
    </submittedName>
</protein>